<evidence type="ECO:0000256" key="1">
    <source>
        <dbReference type="SAM" id="MobiDB-lite"/>
    </source>
</evidence>
<evidence type="ECO:0000313" key="4">
    <source>
        <dbReference type="Proteomes" id="UP000189513"/>
    </source>
</evidence>
<accession>A0A061AWZ2</accession>
<dbReference type="OrthoDB" id="10546208at2759"/>
<dbReference type="VEuPathDB" id="FungiDB:BON22_2280"/>
<evidence type="ECO:0000313" key="3">
    <source>
        <dbReference type="EMBL" id="ONH67516.1"/>
    </source>
</evidence>
<proteinExistence type="predicted"/>
<dbReference type="EMBL" id="LK052889">
    <property type="protein sequence ID" value="CDR39906.1"/>
    <property type="molecule type" value="Genomic_DNA"/>
</dbReference>
<protein>
    <submittedName>
        <fullName evidence="2">CYFA0S04e00408g1_1</fullName>
    </submittedName>
</protein>
<name>A0A061AWZ2_CYBFA</name>
<gene>
    <name evidence="3" type="ORF">BON22_2280</name>
    <name evidence="2" type="ORF">CYFA0S_04e00408g</name>
</gene>
<feature type="region of interest" description="Disordered" evidence="1">
    <location>
        <begin position="1"/>
        <end position="26"/>
    </location>
</feature>
<evidence type="ECO:0000313" key="2">
    <source>
        <dbReference type="EMBL" id="CDR39906.1"/>
    </source>
</evidence>
<dbReference type="Proteomes" id="UP000189513">
    <property type="component" value="Unassembled WGS sequence"/>
</dbReference>
<sequence>MSSLRFPRALRSTVRQRRSTENPEQRVKSLLKQIDPVHKEVVQRKLFVDQHTKGMDGSSLLQGIDIDPVLRSELEMIYDTPVRKIDHKRHHIETQFVPHNLESSIKSLKSKTIAKSHEYFLKSSSIMILVHDNSNTTTNLMFRNKIANRIKAISTQAQTVSTRNVDPSTLSRLLPSNTNLVEELLPLRNTTLKALCVPPHAIETTPEILSIIQSQSPLFEPIGIILNIATSSRLAIELQGALKNSSQTHGEINYESLIKIAQRSHEDTKEGVATNVLRKVGEGAFLDVVVAENYVTLTKTKR</sequence>
<reference evidence="3" key="3">
    <citation type="submission" date="2017-01" db="EMBL/GenBank/DDBJ databases">
        <authorList>
            <person name="Mah S.A."/>
            <person name="Swanson W.J."/>
            <person name="Moy G.W."/>
            <person name="Vacquier V.D."/>
        </authorList>
    </citation>
    <scope>NUCLEOTIDE SEQUENCE [LARGE SCALE GENOMIC DNA]</scope>
    <source>
        <strain evidence="3">65</strain>
    </source>
</reference>
<reference evidence="2" key="1">
    <citation type="journal article" date="2014" name="Genome Announc.">
        <title>Genome sequence of the yeast Cyberlindnera fabianii (Hansenula fabianii).</title>
        <authorList>
            <person name="Freel K.C."/>
            <person name="Sarilar V."/>
            <person name="Neuveglise C."/>
            <person name="Devillers H."/>
            <person name="Friedrich A."/>
            <person name="Schacherer J."/>
        </authorList>
    </citation>
    <scope>NUCLEOTIDE SEQUENCE</scope>
    <source>
        <strain evidence="2">YJS4271</strain>
    </source>
</reference>
<dbReference type="OMA" id="FKHREIR"/>
<keyword evidence="4" id="KW-1185">Reference proteome</keyword>
<dbReference type="EMBL" id="MPUK01000004">
    <property type="protein sequence ID" value="ONH67516.1"/>
    <property type="molecule type" value="Genomic_DNA"/>
</dbReference>
<dbReference type="AlphaFoldDB" id="A0A061AWZ2"/>
<organism evidence="2">
    <name type="scientific">Cyberlindnera fabianii</name>
    <name type="common">Yeast</name>
    <name type="synonym">Hansenula fabianii</name>
    <dbReference type="NCBI Taxonomy" id="36022"/>
    <lineage>
        <taxon>Eukaryota</taxon>
        <taxon>Fungi</taxon>
        <taxon>Dikarya</taxon>
        <taxon>Ascomycota</taxon>
        <taxon>Saccharomycotina</taxon>
        <taxon>Saccharomycetes</taxon>
        <taxon>Phaffomycetales</taxon>
        <taxon>Phaffomycetaceae</taxon>
        <taxon>Cyberlindnera</taxon>
    </lineage>
</organism>
<reference evidence="4" key="2">
    <citation type="journal article" date="2017" name="Genome Announc.">
        <title>Genome sequences of Cyberlindnera fabianii 65, Pichia kudriavzevii 129, and Saccharomyces cerevisiae 131 isolated from fermented masau fruits in Zimbabwe.</title>
        <authorList>
            <person name="van Rijswijck I.M.H."/>
            <person name="Derks M.F.L."/>
            <person name="Abee T."/>
            <person name="de Ridder D."/>
            <person name="Smid E.J."/>
        </authorList>
    </citation>
    <scope>NUCLEOTIDE SEQUENCE [LARGE SCALE GENOMIC DNA]</scope>
    <source>
        <strain evidence="4">65</strain>
    </source>
</reference>